<dbReference type="PANTHER" id="PTHR30483">
    <property type="entry name" value="LEUCINE-SPECIFIC-BINDING PROTEIN"/>
    <property type="match status" value="1"/>
</dbReference>
<evidence type="ECO:0000256" key="1">
    <source>
        <dbReference type="ARBA" id="ARBA00010062"/>
    </source>
</evidence>
<dbReference type="InterPro" id="IPR028081">
    <property type="entry name" value="Leu-bd"/>
</dbReference>
<dbReference type="SUPFAM" id="SSF53822">
    <property type="entry name" value="Periplasmic binding protein-like I"/>
    <property type="match status" value="1"/>
</dbReference>
<feature type="domain" description="Leucine-binding protein" evidence="5">
    <location>
        <begin position="32"/>
        <end position="374"/>
    </location>
</feature>
<name>A0ABD5LKS1_AGRRD</name>
<evidence type="ECO:0000256" key="4">
    <source>
        <dbReference type="SAM" id="MobiDB-lite"/>
    </source>
</evidence>
<evidence type="ECO:0000259" key="5">
    <source>
        <dbReference type="Pfam" id="PF13458"/>
    </source>
</evidence>
<dbReference type="AlphaFoldDB" id="A0ABD5LKS1"/>
<keyword evidence="2" id="KW-0732">Signal</keyword>
<dbReference type="InterPro" id="IPR028082">
    <property type="entry name" value="Peripla_BP_I"/>
</dbReference>
<dbReference type="PROSITE" id="PS51318">
    <property type="entry name" value="TAT"/>
    <property type="match status" value="1"/>
</dbReference>
<gene>
    <name evidence="6" type="ORF">ABVB70_19200</name>
</gene>
<dbReference type="CDD" id="cd06330">
    <property type="entry name" value="PBP1_As_SBP-like"/>
    <property type="match status" value="1"/>
</dbReference>
<dbReference type="InterPro" id="IPR051010">
    <property type="entry name" value="BCAA_transport"/>
</dbReference>
<organism evidence="6 7">
    <name type="scientific">Agrobacterium radiobacter</name>
    <dbReference type="NCBI Taxonomy" id="362"/>
    <lineage>
        <taxon>Bacteria</taxon>
        <taxon>Pseudomonadati</taxon>
        <taxon>Pseudomonadota</taxon>
        <taxon>Alphaproteobacteria</taxon>
        <taxon>Hyphomicrobiales</taxon>
        <taxon>Rhizobiaceae</taxon>
        <taxon>Rhizobium/Agrobacterium group</taxon>
        <taxon>Agrobacterium</taxon>
        <taxon>Agrobacterium tumefaciens complex</taxon>
    </lineage>
</organism>
<protein>
    <submittedName>
        <fullName evidence="6">ABC transporter substrate-binding protein</fullName>
    </submittedName>
</protein>
<dbReference type="GO" id="GO:0006865">
    <property type="term" value="P:amino acid transport"/>
    <property type="evidence" value="ECO:0007669"/>
    <property type="project" value="UniProtKB-KW"/>
</dbReference>
<keyword evidence="3" id="KW-0029">Amino-acid transport</keyword>
<dbReference type="InterPro" id="IPR006311">
    <property type="entry name" value="TAT_signal"/>
</dbReference>
<accession>A0ABD5LKS1</accession>
<evidence type="ECO:0000256" key="2">
    <source>
        <dbReference type="ARBA" id="ARBA00022729"/>
    </source>
</evidence>
<dbReference type="Pfam" id="PF13458">
    <property type="entry name" value="Peripla_BP_6"/>
    <property type="match status" value="1"/>
</dbReference>
<dbReference type="RefSeq" id="WP_353574419.1">
    <property type="nucleotide sequence ID" value="NZ_JBETME010000008.1"/>
</dbReference>
<evidence type="ECO:0000256" key="3">
    <source>
        <dbReference type="ARBA" id="ARBA00022970"/>
    </source>
</evidence>
<evidence type="ECO:0000313" key="7">
    <source>
        <dbReference type="Proteomes" id="UP001438189"/>
    </source>
</evidence>
<feature type="region of interest" description="Disordered" evidence="4">
    <location>
        <begin position="399"/>
        <end position="418"/>
    </location>
</feature>
<keyword evidence="3" id="KW-0813">Transport</keyword>
<dbReference type="EMBL" id="JBETME010000008">
    <property type="protein sequence ID" value="MES4992464.1"/>
    <property type="molecule type" value="Genomic_DNA"/>
</dbReference>
<comment type="similarity">
    <text evidence="1">Belongs to the leucine-binding protein family.</text>
</comment>
<evidence type="ECO:0000313" key="6">
    <source>
        <dbReference type="EMBL" id="MES4992464.1"/>
    </source>
</evidence>
<comment type="caution">
    <text evidence="6">The sequence shown here is derived from an EMBL/GenBank/DDBJ whole genome shotgun (WGS) entry which is preliminary data.</text>
</comment>
<sequence length="418" mass="44986">MKLNRRTLLKASAAGAASFAYGQFAVGQTNDPIRIGVITSLSGPGEPASRNIKLGIDIATAQINKTGGINGRRIALEVRDDKGNVAQAIAMARELLGSGVNLFTGTSQSAVALAIGPVMQQENGVIVGSIAASDKINHQNFNPHYFRASETPLARFNGLAQLAAQRFPDATRWFGILPDYEYGHASWSMFVDGLLKFYPSIVGKQPEIIDPIVHPFGTADFRPYITNAMRKQFDGFFMGSFGNDSITFYQQARPFRFTERAKAILDGGNEFVVSRALGKNSPSVWSATYWYPGNNQGIAASDALLTDYQTLNGRMPPEGVVAEGHADILLLAKAISVANSTETAAVMAAMKGLEWETATGKRRIRAEDNQSIRDPEFVFTVPANDASGFTVADSVKLPGDALAEPPTPGQALELRRPA</sequence>
<reference evidence="6 7" key="1">
    <citation type="submission" date="2024-06" db="EMBL/GenBank/DDBJ databases">
        <title>Genome sequencing of Agrobacterium spp. from tobacco in Serbia.</title>
        <authorList>
            <person name="Ilicic R.J."/>
            <person name="Studholme D.J."/>
            <person name="Jelusic A."/>
            <person name="Barac G."/>
            <person name="Bagi F."/>
            <person name="Popovic Milovanovic T."/>
        </authorList>
    </citation>
    <scope>NUCLEOTIDE SEQUENCE [LARGE SCALE GENOMIC DNA]</scope>
    <source>
        <strain evidence="6 7">DA1</strain>
    </source>
</reference>
<proteinExistence type="inferred from homology"/>
<dbReference type="Proteomes" id="UP001438189">
    <property type="component" value="Unassembled WGS sequence"/>
</dbReference>
<dbReference type="PANTHER" id="PTHR30483:SF37">
    <property type="entry name" value="ABC TRANSPORTER SUBSTRATE-BINDING PROTEIN"/>
    <property type="match status" value="1"/>
</dbReference>
<dbReference type="Gene3D" id="3.40.50.2300">
    <property type="match status" value="2"/>
</dbReference>